<keyword evidence="3" id="KW-1185">Reference proteome</keyword>
<dbReference type="AlphaFoldDB" id="A0A4S2KXZ9"/>
<name>A0A4S2KXZ9_9HYME</name>
<protein>
    <submittedName>
        <fullName evidence="2">Uncharacterized protein</fullName>
    </submittedName>
</protein>
<evidence type="ECO:0000313" key="3">
    <source>
        <dbReference type="Proteomes" id="UP000310200"/>
    </source>
</evidence>
<evidence type="ECO:0000313" key="2">
    <source>
        <dbReference type="EMBL" id="TGZ53078.1"/>
    </source>
</evidence>
<feature type="region of interest" description="Disordered" evidence="1">
    <location>
        <begin position="1"/>
        <end position="24"/>
    </location>
</feature>
<gene>
    <name evidence="2" type="ORF">DBV15_13024</name>
</gene>
<reference evidence="2 3" key="1">
    <citation type="journal article" date="2019" name="Philos. Trans. R. Soc. Lond., B, Biol. Sci.">
        <title>Ant behaviour and brain gene expression of defending hosts depend on the ecological success of the intruding social parasite.</title>
        <authorList>
            <person name="Kaur R."/>
            <person name="Stoldt M."/>
            <person name="Jongepier E."/>
            <person name="Feldmeyer B."/>
            <person name="Menzel F."/>
            <person name="Bornberg-Bauer E."/>
            <person name="Foitzik S."/>
        </authorList>
    </citation>
    <scope>NUCLEOTIDE SEQUENCE [LARGE SCALE GENOMIC DNA]</scope>
    <source>
        <tissue evidence="2">Whole body</tissue>
    </source>
</reference>
<dbReference type="EMBL" id="QBLH01001122">
    <property type="protein sequence ID" value="TGZ53078.1"/>
    <property type="molecule type" value="Genomic_DNA"/>
</dbReference>
<sequence>MEGRVIGDDREFEDRRSEVREGSRKVDRPGLQRFSIRFNAAVLLQDPEDPFPGFQESELYSWTRSRLLRRDKDKAPTSNRSRRSRGLVAQEEPWFCCGQQSRGFSLRGMMA</sequence>
<accession>A0A4S2KXZ9</accession>
<organism evidence="2 3">
    <name type="scientific">Temnothorax longispinosus</name>
    <dbReference type="NCBI Taxonomy" id="300112"/>
    <lineage>
        <taxon>Eukaryota</taxon>
        <taxon>Metazoa</taxon>
        <taxon>Ecdysozoa</taxon>
        <taxon>Arthropoda</taxon>
        <taxon>Hexapoda</taxon>
        <taxon>Insecta</taxon>
        <taxon>Pterygota</taxon>
        <taxon>Neoptera</taxon>
        <taxon>Endopterygota</taxon>
        <taxon>Hymenoptera</taxon>
        <taxon>Apocrita</taxon>
        <taxon>Aculeata</taxon>
        <taxon>Formicoidea</taxon>
        <taxon>Formicidae</taxon>
        <taxon>Myrmicinae</taxon>
        <taxon>Temnothorax</taxon>
    </lineage>
</organism>
<proteinExistence type="predicted"/>
<dbReference type="Proteomes" id="UP000310200">
    <property type="component" value="Unassembled WGS sequence"/>
</dbReference>
<evidence type="ECO:0000256" key="1">
    <source>
        <dbReference type="SAM" id="MobiDB-lite"/>
    </source>
</evidence>
<comment type="caution">
    <text evidence="2">The sequence shown here is derived from an EMBL/GenBank/DDBJ whole genome shotgun (WGS) entry which is preliminary data.</text>
</comment>